<protein>
    <recommendedName>
        <fullName evidence="1">Methyltransferase domain-containing protein</fullName>
    </recommendedName>
</protein>
<feature type="non-terminal residue" evidence="2">
    <location>
        <position position="1"/>
    </location>
</feature>
<proteinExistence type="predicted"/>
<organism evidence="2">
    <name type="scientific">marine sediment metagenome</name>
    <dbReference type="NCBI Taxonomy" id="412755"/>
    <lineage>
        <taxon>unclassified sequences</taxon>
        <taxon>metagenomes</taxon>
        <taxon>ecological metagenomes</taxon>
    </lineage>
</organism>
<dbReference type="Gene3D" id="3.40.50.150">
    <property type="entry name" value="Vaccinia Virus protein VP39"/>
    <property type="match status" value="1"/>
</dbReference>
<comment type="caution">
    <text evidence="2">The sequence shown here is derived from an EMBL/GenBank/DDBJ whole genome shotgun (WGS) entry which is preliminary data.</text>
</comment>
<dbReference type="AlphaFoldDB" id="X1GL62"/>
<reference evidence="2" key="1">
    <citation type="journal article" date="2014" name="Front. Microbiol.">
        <title>High frequency of phylogenetically diverse reductive dehalogenase-homologous genes in deep subseafloor sedimentary metagenomes.</title>
        <authorList>
            <person name="Kawai M."/>
            <person name="Futagami T."/>
            <person name="Toyoda A."/>
            <person name="Takaki Y."/>
            <person name="Nishi S."/>
            <person name="Hori S."/>
            <person name="Arai W."/>
            <person name="Tsubouchi T."/>
            <person name="Morono Y."/>
            <person name="Uchiyama I."/>
            <person name="Ito T."/>
            <person name="Fujiyama A."/>
            <person name="Inagaki F."/>
            <person name="Takami H."/>
        </authorList>
    </citation>
    <scope>NUCLEOTIDE SEQUENCE</scope>
    <source>
        <strain evidence="2">Expedition CK06-06</strain>
    </source>
</reference>
<sequence length="74" mass="8784">DLSPKMGEEAKKILGDKFIFYEGDYTKDSLWQTMSKKFQGVLAFYTFHWIPLNNYSAIIQHIHKILKDRGWVMD</sequence>
<dbReference type="InterPro" id="IPR041698">
    <property type="entry name" value="Methyltransf_25"/>
</dbReference>
<gene>
    <name evidence="2" type="ORF">S03H2_32704</name>
</gene>
<feature type="domain" description="Methyltransferase" evidence="1">
    <location>
        <begin position="1"/>
        <end position="70"/>
    </location>
</feature>
<dbReference type="Pfam" id="PF13649">
    <property type="entry name" value="Methyltransf_25"/>
    <property type="match status" value="1"/>
</dbReference>
<accession>X1GL62</accession>
<dbReference type="SUPFAM" id="SSF53335">
    <property type="entry name" value="S-adenosyl-L-methionine-dependent methyltransferases"/>
    <property type="match status" value="1"/>
</dbReference>
<dbReference type="EMBL" id="BARU01019876">
    <property type="protein sequence ID" value="GAH57927.1"/>
    <property type="molecule type" value="Genomic_DNA"/>
</dbReference>
<dbReference type="InterPro" id="IPR029063">
    <property type="entry name" value="SAM-dependent_MTases_sf"/>
</dbReference>
<name>X1GL62_9ZZZZ</name>
<evidence type="ECO:0000259" key="1">
    <source>
        <dbReference type="Pfam" id="PF13649"/>
    </source>
</evidence>
<evidence type="ECO:0000313" key="2">
    <source>
        <dbReference type="EMBL" id="GAH57927.1"/>
    </source>
</evidence>